<protein>
    <submittedName>
        <fullName evidence="2">Putative secreted protein</fullName>
    </submittedName>
</protein>
<evidence type="ECO:0000256" key="1">
    <source>
        <dbReference type="SAM" id="SignalP"/>
    </source>
</evidence>
<accession>A0A6B0V3A6</accession>
<name>A0A6B0V3A6_IXORI</name>
<dbReference type="AlphaFoldDB" id="A0A6B0V3A6"/>
<reference evidence="2" key="1">
    <citation type="submission" date="2019-12" db="EMBL/GenBank/DDBJ databases">
        <title>An insight into the sialome of adult female Ixodes ricinus ticks feeding for 6 days.</title>
        <authorList>
            <person name="Perner J."/>
            <person name="Ribeiro J.M.C."/>
        </authorList>
    </citation>
    <scope>NUCLEOTIDE SEQUENCE</scope>
    <source>
        <strain evidence="2">Semi-engorged</strain>
        <tissue evidence="2">Salivary glands</tissue>
    </source>
</reference>
<organism evidence="2">
    <name type="scientific">Ixodes ricinus</name>
    <name type="common">Common tick</name>
    <name type="synonym">Acarus ricinus</name>
    <dbReference type="NCBI Taxonomy" id="34613"/>
    <lineage>
        <taxon>Eukaryota</taxon>
        <taxon>Metazoa</taxon>
        <taxon>Ecdysozoa</taxon>
        <taxon>Arthropoda</taxon>
        <taxon>Chelicerata</taxon>
        <taxon>Arachnida</taxon>
        <taxon>Acari</taxon>
        <taxon>Parasitiformes</taxon>
        <taxon>Ixodida</taxon>
        <taxon>Ixodoidea</taxon>
        <taxon>Ixodidae</taxon>
        <taxon>Ixodinae</taxon>
        <taxon>Ixodes</taxon>
    </lineage>
</organism>
<feature type="chain" id="PRO_5025662121" evidence="1">
    <location>
        <begin position="23"/>
        <end position="212"/>
    </location>
</feature>
<keyword evidence="1" id="KW-0732">Signal</keyword>
<sequence>MFSTTGCLGGSGLSLIWTLMMAESVPSSFSATRRYGPLSVLLTSRMVSTAWRSPVWMSKWLPLSISSPSLNHLMRGFGKPVNGILRTTFSPFSKQASSRKRGGTLMCGAVLMRSSALDVRAPPLLTARQAYSSASSPKMSEMMSVHTSPSRVMLYLRLSCSSRIPLYQLISGEGLPTTLQENWALLFSMPIAGLRGVMNSGGVAALGSLILT</sequence>
<evidence type="ECO:0000313" key="2">
    <source>
        <dbReference type="EMBL" id="MXU96316.1"/>
    </source>
</evidence>
<dbReference type="EMBL" id="GIFC01014233">
    <property type="protein sequence ID" value="MXU96316.1"/>
    <property type="molecule type" value="Transcribed_RNA"/>
</dbReference>
<feature type="signal peptide" evidence="1">
    <location>
        <begin position="1"/>
        <end position="22"/>
    </location>
</feature>
<proteinExistence type="predicted"/>